<accession>A0A4Y9Y8P4</accession>
<dbReference type="Proteomes" id="UP000298327">
    <property type="component" value="Unassembled WGS sequence"/>
</dbReference>
<dbReference type="EMBL" id="SEOQ01000700">
    <property type="protein sequence ID" value="TFY58153.1"/>
    <property type="molecule type" value="Genomic_DNA"/>
</dbReference>
<feature type="compositionally biased region" description="Polar residues" evidence="1">
    <location>
        <begin position="1"/>
        <end position="18"/>
    </location>
</feature>
<evidence type="ECO:0000256" key="1">
    <source>
        <dbReference type="SAM" id="MobiDB-lite"/>
    </source>
</evidence>
<dbReference type="AlphaFoldDB" id="A0A4Y9Y8P4"/>
<protein>
    <submittedName>
        <fullName evidence="2">Uncharacterized protein</fullName>
    </submittedName>
</protein>
<feature type="region of interest" description="Disordered" evidence="1">
    <location>
        <begin position="1"/>
        <end position="87"/>
    </location>
</feature>
<proteinExistence type="predicted"/>
<feature type="compositionally biased region" description="Low complexity" evidence="1">
    <location>
        <begin position="210"/>
        <end position="220"/>
    </location>
</feature>
<reference evidence="2 3" key="1">
    <citation type="submission" date="2019-02" db="EMBL/GenBank/DDBJ databases">
        <title>Genome sequencing of the rare red list fungi Dentipellis fragilis.</title>
        <authorList>
            <person name="Buettner E."/>
            <person name="Kellner H."/>
        </authorList>
    </citation>
    <scope>NUCLEOTIDE SEQUENCE [LARGE SCALE GENOMIC DNA]</scope>
    <source>
        <strain evidence="2 3">DSM 105465</strain>
    </source>
</reference>
<feature type="compositionally biased region" description="Basic residues" evidence="1">
    <location>
        <begin position="134"/>
        <end position="143"/>
    </location>
</feature>
<keyword evidence="3" id="KW-1185">Reference proteome</keyword>
<organism evidence="2 3">
    <name type="scientific">Dentipellis fragilis</name>
    <dbReference type="NCBI Taxonomy" id="205917"/>
    <lineage>
        <taxon>Eukaryota</taxon>
        <taxon>Fungi</taxon>
        <taxon>Dikarya</taxon>
        <taxon>Basidiomycota</taxon>
        <taxon>Agaricomycotina</taxon>
        <taxon>Agaricomycetes</taxon>
        <taxon>Russulales</taxon>
        <taxon>Hericiaceae</taxon>
        <taxon>Dentipellis</taxon>
    </lineage>
</organism>
<gene>
    <name evidence="2" type="ORF">EVG20_g8261</name>
</gene>
<feature type="region of interest" description="Disordered" evidence="1">
    <location>
        <begin position="113"/>
        <end position="233"/>
    </location>
</feature>
<name>A0A4Y9Y8P4_9AGAM</name>
<comment type="caution">
    <text evidence="2">The sequence shown here is derived from an EMBL/GenBank/DDBJ whole genome shotgun (WGS) entry which is preliminary data.</text>
</comment>
<evidence type="ECO:0000313" key="3">
    <source>
        <dbReference type="Proteomes" id="UP000298327"/>
    </source>
</evidence>
<evidence type="ECO:0000313" key="2">
    <source>
        <dbReference type="EMBL" id="TFY58153.1"/>
    </source>
</evidence>
<feature type="compositionally biased region" description="Basic and acidic residues" evidence="1">
    <location>
        <begin position="46"/>
        <end position="56"/>
    </location>
</feature>
<sequence length="302" mass="32912">MPATETFYQEISSNSQRRNAPAPWESAEWEGPSIDSVPIQRQRFPLHQDKGDERSGSARTDGGELLGSRSREATSSPHLDLNALSRNRSRNLCKASISFADSQMQPNALATSLESTRNMAPRYPRGSALATGYSRRRSSRSRVRFASPLAESRLRSPSPMSEYSPTIDVEPERLRVLSPPPDRPATPMRGIKANPERLSAPSPSPPAIYSDLPTPSSSGSPTPPTPSLDSISHGEITLRGNKHVMHWYASSGQPPSMVLHLGLGTRRGILIIDLSPARAYHVLHVDVSAVCMTAAEEIDGVF</sequence>